<dbReference type="Proteomes" id="UP000199532">
    <property type="component" value="Unassembled WGS sequence"/>
</dbReference>
<protein>
    <submittedName>
        <fullName evidence="1">Uncharacterized protein</fullName>
    </submittedName>
</protein>
<dbReference type="OrthoDB" id="9851571at2"/>
<evidence type="ECO:0000313" key="2">
    <source>
        <dbReference type="Proteomes" id="UP000199532"/>
    </source>
</evidence>
<keyword evidence="2" id="KW-1185">Reference proteome</keyword>
<gene>
    <name evidence="1" type="ORF">SAMN04487995_2966</name>
</gene>
<dbReference type="EMBL" id="FNXY01000004">
    <property type="protein sequence ID" value="SEJ00072.1"/>
    <property type="molecule type" value="Genomic_DNA"/>
</dbReference>
<dbReference type="STRING" id="408657.SAMN04487995_2966"/>
<evidence type="ECO:0000313" key="1">
    <source>
        <dbReference type="EMBL" id="SEJ00072.1"/>
    </source>
</evidence>
<name>A0A1H6VIA8_9BACT</name>
<sequence>MEKTFSIFVLDPEKGILPHPIDAQNEVGKWFSEFLSERHAEKVIERLMNEYDYNGSKYIILPVYTKE</sequence>
<dbReference type="AlphaFoldDB" id="A0A1H6VIA8"/>
<reference evidence="1 2" key="1">
    <citation type="submission" date="2016-10" db="EMBL/GenBank/DDBJ databases">
        <authorList>
            <person name="de Groot N.N."/>
        </authorList>
    </citation>
    <scope>NUCLEOTIDE SEQUENCE [LARGE SCALE GENOMIC DNA]</scope>
    <source>
        <strain evidence="1 2">DSM 19938</strain>
    </source>
</reference>
<organism evidence="1 2">
    <name type="scientific">Dyadobacter koreensis</name>
    <dbReference type="NCBI Taxonomy" id="408657"/>
    <lineage>
        <taxon>Bacteria</taxon>
        <taxon>Pseudomonadati</taxon>
        <taxon>Bacteroidota</taxon>
        <taxon>Cytophagia</taxon>
        <taxon>Cytophagales</taxon>
        <taxon>Spirosomataceae</taxon>
        <taxon>Dyadobacter</taxon>
    </lineage>
</organism>
<accession>A0A1H6VIA8</accession>
<proteinExistence type="predicted"/>
<dbReference type="RefSeq" id="WP_090336058.1">
    <property type="nucleotide sequence ID" value="NZ_FNXY01000004.1"/>
</dbReference>